<dbReference type="OrthoDB" id="5105291at2759"/>
<sequence length="720" mass="81430">MPPPTQPTVFFAPVDHTRFMKKGKMAYLVARVNHFGGVGSFLEKHEDFPDTIEELYDSEQPPFFQPRDEWDHWDPATFEYPDASDDDLLIKSKLGKDGLQRYYFNNPAYKVTWAEHARCLWRMHQDLEKDDTMLLNDSISAVLRMLGNGLEKVATVTRFEIEIRGKTPKRNSDWEQPTPFLPDSYERIRTYADMGFGGARKWREACCGKRFFVGFFRHAYNEHFTTFIWDRIKGDLYHFDTLSYDQKVRAKNASLAWREHLSLAGQPYHFNFHSIPLTPQQGTWECGLLSTLCLFQTLRGLVGVTNSELATICPPTTLNIDGSEEAPSEPFDLLVRDWLLDSWTKGGRPRDIMYNDNLDGVRGIYQTMIMDEIGIKDGFFWRRSRNGKLASKRQSLYADEISYQPAEMSQEVPKDQLYTDWGGYVPADVRGIGHISNWRTHRLIPAPRITPADKGKLPSGPGPFAVLISGVAFPDLPAQLIKWYNDRGVEVKNNAPIHQGEEVILSDTDDSGKKKKPVNKGAKSSTPAPPDKTSQPWTPSGPLKKLSLGTPKRPRPSSNSGSEYQQSQSPSSSEGVGDPTGEQKTSGAPDQMIDEYGWGKARDGRPYIVEEGPSIRGAENFVCSDYESDEELASKRRPTGPATQIMSIKPGEKDWLGEVRGRPTQRLLTGNYATHIPDGLVRPSQWDEILATAAQPWMPATAAKESRDERMRKRQKSRDG</sequence>
<dbReference type="Proteomes" id="UP000736672">
    <property type="component" value="Unassembled WGS sequence"/>
</dbReference>
<proteinExistence type="predicted"/>
<keyword evidence="3" id="KW-1185">Reference proteome</keyword>
<accession>A0A9P9GXH8</accession>
<feature type="compositionally biased region" description="Low complexity" evidence="1">
    <location>
        <begin position="560"/>
        <end position="575"/>
    </location>
</feature>
<reference evidence="2" key="1">
    <citation type="journal article" date="2021" name="Nat. Commun.">
        <title>Genetic determinants of endophytism in the Arabidopsis root mycobiome.</title>
        <authorList>
            <person name="Mesny F."/>
            <person name="Miyauchi S."/>
            <person name="Thiergart T."/>
            <person name="Pickel B."/>
            <person name="Atanasova L."/>
            <person name="Karlsson M."/>
            <person name="Huettel B."/>
            <person name="Barry K.W."/>
            <person name="Haridas S."/>
            <person name="Chen C."/>
            <person name="Bauer D."/>
            <person name="Andreopoulos W."/>
            <person name="Pangilinan J."/>
            <person name="LaButti K."/>
            <person name="Riley R."/>
            <person name="Lipzen A."/>
            <person name="Clum A."/>
            <person name="Drula E."/>
            <person name="Henrissat B."/>
            <person name="Kohler A."/>
            <person name="Grigoriev I.V."/>
            <person name="Martin F.M."/>
            <person name="Hacquard S."/>
        </authorList>
    </citation>
    <scope>NUCLEOTIDE SEQUENCE</scope>
    <source>
        <strain evidence="2">FSSC 5 MPI-SDFR-AT-0091</strain>
    </source>
</reference>
<dbReference type="AlphaFoldDB" id="A0A9P9GXH8"/>
<organism evidence="2 3">
    <name type="scientific">Fusarium solani</name>
    <name type="common">Filamentous fungus</name>
    <dbReference type="NCBI Taxonomy" id="169388"/>
    <lineage>
        <taxon>Eukaryota</taxon>
        <taxon>Fungi</taxon>
        <taxon>Dikarya</taxon>
        <taxon>Ascomycota</taxon>
        <taxon>Pezizomycotina</taxon>
        <taxon>Sordariomycetes</taxon>
        <taxon>Hypocreomycetidae</taxon>
        <taxon>Hypocreales</taxon>
        <taxon>Nectriaceae</taxon>
        <taxon>Fusarium</taxon>
        <taxon>Fusarium solani species complex</taxon>
    </lineage>
</organism>
<protein>
    <submittedName>
        <fullName evidence="2">Uncharacterized protein</fullName>
    </submittedName>
</protein>
<dbReference type="EMBL" id="JAGTJS010000016">
    <property type="protein sequence ID" value="KAH7247225.1"/>
    <property type="molecule type" value="Genomic_DNA"/>
</dbReference>
<feature type="compositionally biased region" description="Basic and acidic residues" evidence="1">
    <location>
        <begin position="704"/>
        <end position="720"/>
    </location>
</feature>
<evidence type="ECO:0000256" key="1">
    <source>
        <dbReference type="SAM" id="MobiDB-lite"/>
    </source>
</evidence>
<feature type="region of interest" description="Disordered" evidence="1">
    <location>
        <begin position="500"/>
        <end position="606"/>
    </location>
</feature>
<evidence type="ECO:0000313" key="2">
    <source>
        <dbReference type="EMBL" id="KAH7247225.1"/>
    </source>
</evidence>
<gene>
    <name evidence="2" type="ORF">B0J15DRAFT_597279</name>
</gene>
<name>A0A9P9GXH8_FUSSL</name>
<evidence type="ECO:0000313" key="3">
    <source>
        <dbReference type="Proteomes" id="UP000736672"/>
    </source>
</evidence>
<comment type="caution">
    <text evidence="2">The sequence shown here is derived from an EMBL/GenBank/DDBJ whole genome shotgun (WGS) entry which is preliminary data.</text>
</comment>
<feature type="region of interest" description="Disordered" evidence="1">
    <location>
        <begin position="695"/>
        <end position="720"/>
    </location>
</feature>